<organism evidence="1 2">
    <name type="scientific">Nonomuraea harbinensis</name>
    <dbReference type="NCBI Taxonomy" id="1286938"/>
    <lineage>
        <taxon>Bacteria</taxon>
        <taxon>Bacillati</taxon>
        <taxon>Actinomycetota</taxon>
        <taxon>Actinomycetes</taxon>
        <taxon>Streptosporangiales</taxon>
        <taxon>Streptosporangiaceae</taxon>
        <taxon>Nonomuraea</taxon>
    </lineage>
</organism>
<accession>A0ABW1BTK7</accession>
<dbReference type="EMBL" id="JBHSNW010000005">
    <property type="protein sequence ID" value="MFC5816104.1"/>
    <property type="molecule type" value="Genomic_DNA"/>
</dbReference>
<name>A0ABW1BTK7_9ACTN</name>
<evidence type="ECO:0008006" key="3">
    <source>
        <dbReference type="Google" id="ProtNLM"/>
    </source>
</evidence>
<comment type="caution">
    <text evidence="1">The sequence shown here is derived from an EMBL/GenBank/DDBJ whole genome shotgun (WGS) entry which is preliminary data.</text>
</comment>
<gene>
    <name evidence="1" type="ORF">ACFPUY_13495</name>
</gene>
<sequence length="43" mass="4728">MSFVLDLQVKDVREDHEGDPAQPFTLSLLSPVTCYSTTSIAIC</sequence>
<dbReference type="Proteomes" id="UP001596096">
    <property type="component" value="Unassembled WGS sequence"/>
</dbReference>
<keyword evidence="2" id="KW-1185">Reference proteome</keyword>
<protein>
    <recommendedName>
        <fullName evidence="3">SapB/AmfS family lantipeptide</fullName>
    </recommendedName>
</protein>
<evidence type="ECO:0000313" key="1">
    <source>
        <dbReference type="EMBL" id="MFC5816104.1"/>
    </source>
</evidence>
<evidence type="ECO:0000313" key="2">
    <source>
        <dbReference type="Proteomes" id="UP001596096"/>
    </source>
</evidence>
<proteinExistence type="predicted"/>
<dbReference type="RefSeq" id="WP_281429552.1">
    <property type="nucleotide sequence ID" value="NZ_JAHKRN010000039.1"/>
</dbReference>
<reference evidence="2" key="1">
    <citation type="journal article" date="2019" name="Int. J. Syst. Evol. Microbiol.">
        <title>The Global Catalogue of Microorganisms (GCM) 10K type strain sequencing project: providing services to taxonomists for standard genome sequencing and annotation.</title>
        <authorList>
            <consortium name="The Broad Institute Genomics Platform"/>
            <consortium name="The Broad Institute Genome Sequencing Center for Infectious Disease"/>
            <person name="Wu L."/>
            <person name="Ma J."/>
        </authorList>
    </citation>
    <scope>NUCLEOTIDE SEQUENCE [LARGE SCALE GENOMIC DNA]</scope>
    <source>
        <strain evidence="2">CGMCC 4.7106</strain>
    </source>
</reference>